<feature type="transmembrane region" description="Helical" evidence="1">
    <location>
        <begin position="98"/>
        <end position="118"/>
    </location>
</feature>
<evidence type="ECO:0000256" key="1">
    <source>
        <dbReference type="SAM" id="Phobius"/>
    </source>
</evidence>
<keyword evidence="1" id="KW-0812">Transmembrane</keyword>
<keyword evidence="1" id="KW-1133">Transmembrane helix</keyword>
<dbReference type="AlphaFoldDB" id="A0A9P9BKG3"/>
<gene>
    <name evidence="2" type="ORF">B0I36DRAFT_29725</name>
</gene>
<sequence>MSRRHSQPPPTLCSTHHLFIMNANVSWVVCFGVAVPVLVFFLVICISSALTSLVYSSCYVTFSFPPGKWRWGTGQTIYICVCAWHRKKIKRRTAGLHDLYLCVYFYRCIFCFSLSYPWSELVPAWWE</sequence>
<evidence type="ECO:0000313" key="2">
    <source>
        <dbReference type="EMBL" id="KAH7021176.1"/>
    </source>
</evidence>
<comment type="caution">
    <text evidence="2">The sequence shown here is derived from an EMBL/GenBank/DDBJ whole genome shotgun (WGS) entry which is preliminary data.</text>
</comment>
<accession>A0A9P9BKG3</accession>
<dbReference type="Proteomes" id="UP000756346">
    <property type="component" value="Unassembled WGS sequence"/>
</dbReference>
<dbReference type="EMBL" id="JAGTJQ010000010">
    <property type="protein sequence ID" value="KAH7021176.1"/>
    <property type="molecule type" value="Genomic_DNA"/>
</dbReference>
<evidence type="ECO:0000313" key="3">
    <source>
        <dbReference type="Proteomes" id="UP000756346"/>
    </source>
</evidence>
<keyword evidence="3" id="KW-1185">Reference proteome</keyword>
<reference evidence="2" key="1">
    <citation type="journal article" date="2021" name="Nat. Commun.">
        <title>Genetic determinants of endophytism in the Arabidopsis root mycobiome.</title>
        <authorList>
            <person name="Mesny F."/>
            <person name="Miyauchi S."/>
            <person name="Thiergart T."/>
            <person name="Pickel B."/>
            <person name="Atanasova L."/>
            <person name="Karlsson M."/>
            <person name="Huettel B."/>
            <person name="Barry K.W."/>
            <person name="Haridas S."/>
            <person name="Chen C."/>
            <person name="Bauer D."/>
            <person name="Andreopoulos W."/>
            <person name="Pangilinan J."/>
            <person name="LaButti K."/>
            <person name="Riley R."/>
            <person name="Lipzen A."/>
            <person name="Clum A."/>
            <person name="Drula E."/>
            <person name="Henrissat B."/>
            <person name="Kohler A."/>
            <person name="Grigoriev I.V."/>
            <person name="Martin F.M."/>
            <person name="Hacquard S."/>
        </authorList>
    </citation>
    <scope>NUCLEOTIDE SEQUENCE</scope>
    <source>
        <strain evidence="2">MPI-CAGE-CH-0230</strain>
    </source>
</reference>
<protein>
    <submittedName>
        <fullName evidence="2">Uncharacterized protein</fullName>
    </submittedName>
</protein>
<keyword evidence="1" id="KW-0472">Membrane</keyword>
<proteinExistence type="predicted"/>
<dbReference type="GeneID" id="70181463"/>
<organism evidence="2 3">
    <name type="scientific">Microdochium trichocladiopsis</name>
    <dbReference type="NCBI Taxonomy" id="1682393"/>
    <lineage>
        <taxon>Eukaryota</taxon>
        <taxon>Fungi</taxon>
        <taxon>Dikarya</taxon>
        <taxon>Ascomycota</taxon>
        <taxon>Pezizomycotina</taxon>
        <taxon>Sordariomycetes</taxon>
        <taxon>Xylariomycetidae</taxon>
        <taxon>Xylariales</taxon>
        <taxon>Microdochiaceae</taxon>
        <taxon>Microdochium</taxon>
    </lineage>
</organism>
<feature type="transmembrane region" description="Helical" evidence="1">
    <location>
        <begin position="25"/>
        <end position="49"/>
    </location>
</feature>
<name>A0A9P9BKG3_9PEZI</name>
<dbReference type="RefSeq" id="XP_046007377.1">
    <property type="nucleotide sequence ID" value="XM_046151917.1"/>
</dbReference>